<reference evidence="6" key="1">
    <citation type="submission" date="2018-06" db="EMBL/GenBank/DDBJ databases">
        <authorList>
            <person name="Guldener U."/>
        </authorList>
    </citation>
    <scope>NUCLEOTIDE SEQUENCE [LARGE SCALE GENOMIC DNA]</scope>
    <source>
        <strain evidence="6">UTAD17</strain>
    </source>
</reference>
<dbReference type="InterPro" id="IPR011032">
    <property type="entry name" value="GroES-like_sf"/>
</dbReference>
<evidence type="ECO:0000259" key="4">
    <source>
        <dbReference type="SMART" id="SM00829"/>
    </source>
</evidence>
<dbReference type="Pfam" id="PF08240">
    <property type="entry name" value="ADH_N"/>
    <property type="match status" value="1"/>
</dbReference>
<dbReference type="SMART" id="SM00829">
    <property type="entry name" value="PKS_ER"/>
    <property type="match status" value="1"/>
</dbReference>
<dbReference type="InterPro" id="IPR036291">
    <property type="entry name" value="NAD(P)-bd_dom_sf"/>
</dbReference>
<dbReference type="PANTHER" id="PTHR11695:SF294">
    <property type="entry name" value="RETICULON-4-INTERACTING PROTEIN 1, MITOCHONDRIAL"/>
    <property type="match status" value="1"/>
</dbReference>
<gene>
    <name evidence="5" type="ORF">SCODWIG_02579</name>
</gene>
<name>A0A376B819_9ASCO</name>
<comment type="similarity">
    <text evidence="3">Belongs to the YIM1 family.</text>
</comment>
<dbReference type="GO" id="GO:0016491">
    <property type="term" value="F:oxidoreductase activity"/>
    <property type="evidence" value="ECO:0007669"/>
    <property type="project" value="InterPro"/>
</dbReference>
<keyword evidence="6" id="KW-1185">Reference proteome</keyword>
<dbReference type="PANTHER" id="PTHR11695">
    <property type="entry name" value="ALCOHOL DEHYDROGENASE RELATED"/>
    <property type="match status" value="1"/>
</dbReference>
<dbReference type="InterPro" id="IPR013154">
    <property type="entry name" value="ADH-like_N"/>
</dbReference>
<dbReference type="Gene3D" id="3.40.50.720">
    <property type="entry name" value="NAD(P)-binding Rossmann-like Domain"/>
    <property type="match status" value="1"/>
</dbReference>
<evidence type="ECO:0000256" key="2">
    <source>
        <dbReference type="ARBA" id="ARBA00022677"/>
    </source>
</evidence>
<organism evidence="5 6">
    <name type="scientific">Saccharomycodes ludwigii</name>
    <dbReference type="NCBI Taxonomy" id="36035"/>
    <lineage>
        <taxon>Eukaryota</taxon>
        <taxon>Fungi</taxon>
        <taxon>Dikarya</taxon>
        <taxon>Ascomycota</taxon>
        <taxon>Saccharomycotina</taxon>
        <taxon>Saccharomycetes</taxon>
        <taxon>Saccharomycodales</taxon>
        <taxon>Saccharomycodaceae</taxon>
        <taxon>Saccharomycodes</taxon>
    </lineage>
</organism>
<dbReference type="Proteomes" id="UP000262825">
    <property type="component" value="Unassembled WGS sequence"/>
</dbReference>
<evidence type="ECO:0000313" key="5">
    <source>
        <dbReference type="EMBL" id="SSD60818.1"/>
    </source>
</evidence>
<comment type="subcellular location">
    <subcellularLocation>
        <location evidence="1">Lipid droplet</location>
    </subcellularLocation>
</comment>
<dbReference type="VEuPathDB" id="FungiDB:SCODWIG_02579"/>
<dbReference type="AlphaFoldDB" id="A0A376B819"/>
<proteinExistence type="inferred from homology"/>
<dbReference type="SUPFAM" id="SSF51735">
    <property type="entry name" value="NAD(P)-binding Rossmann-fold domains"/>
    <property type="match status" value="1"/>
</dbReference>
<evidence type="ECO:0000313" key="6">
    <source>
        <dbReference type="Proteomes" id="UP000262825"/>
    </source>
</evidence>
<evidence type="ECO:0000256" key="1">
    <source>
        <dbReference type="ARBA" id="ARBA00004502"/>
    </source>
</evidence>
<protein>
    <submittedName>
        <fullName evidence="5">Related to Protein YIM1-1</fullName>
    </submittedName>
</protein>
<accession>A0A376B819</accession>
<sequence length="368" mass="41257">MSKETENKQNTEHTSPLVKRRSITFVNNATAPKLTITELNISNCYSADEILIKVHSAAFNPVDILLASFANSWLSARTDKTFGRDFSGEVIKVGSNVQGYDVGDHVCGLFEHFYGTEGTMSDYLILNPTKTKALGKFELSKGSVYTPEVYDKYCSWPLVFGTAFQGLLNYTLTKSIWKEDQSRKILVVGASTSVGTCVVQIAKKYLDISVVDGICSAASFERNKQLGYDTLFDYHSDDLVDQIVANSNKYDVIYDCCGNSYFSQCMDKVLKPKDTGSYYVTIVGDQKMNYKNPKINFVSNLRKLVYCTYNYHVLKLEGSKDFIDVGLDMLSKGELNLPIDSLCEPEEFEKAIDRLESNNAKGKIVVRF</sequence>
<dbReference type="Gene3D" id="3.90.180.10">
    <property type="entry name" value="Medium-chain alcohol dehydrogenases, catalytic domain"/>
    <property type="match status" value="1"/>
</dbReference>
<dbReference type="GO" id="GO:0005811">
    <property type="term" value="C:lipid droplet"/>
    <property type="evidence" value="ECO:0007669"/>
    <property type="project" value="UniProtKB-SubCell"/>
</dbReference>
<dbReference type="SUPFAM" id="SSF50129">
    <property type="entry name" value="GroES-like"/>
    <property type="match status" value="1"/>
</dbReference>
<keyword evidence="2" id="KW-0551">Lipid droplet</keyword>
<evidence type="ECO:0000256" key="3">
    <source>
        <dbReference type="ARBA" id="ARBA00038249"/>
    </source>
</evidence>
<dbReference type="GO" id="GO:0005739">
    <property type="term" value="C:mitochondrion"/>
    <property type="evidence" value="ECO:0007669"/>
    <property type="project" value="TreeGrafter"/>
</dbReference>
<feature type="domain" description="Enoyl reductase (ER)" evidence="4">
    <location>
        <begin position="29"/>
        <end position="366"/>
    </location>
</feature>
<dbReference type="EMBL" id="UFAJ01000464">
    <property type="protein sequence ID" value="SSD60818.1"/>
    <property type="molecule type" value="Genomic_DNA"/>
</dbReference>
<dbReference type="InterPro" id="IPR050700">
    <property type="entry name" value="YIM1/Zinc_Alcohol_DH_Fams"/>
</dbReference>
<dbReference type="InterPro" id="IPR020843">
    <property type="entry name" value="ER"/>
</dbReference>
<dbReference type="Pfam" id="PF13602">
    <property type="entry name" value="ADH_zinc_N_2"/>
    <property type="match status" value="1"/>
</dbReference>